<dbReference type="Proteomes" id="UP001309876">
    <property type="component" value="Unassembled WGS sequence"/>
</dbReference>
<feature type="transmembrane region" description="Helical" evidence="6">
    <location>
        <begin position="193"/>
        <end position="216"/>
    </location>
</feature>
<evidence type="ECO:0000256" key="3">
    <source>
        <dbReference type="ARBA" id="ARBA00022692"/>
    </source>
</evidence>
<dbReference type="Gene3D" id="1.20.1250.20">
    <property type="entry name" value="MFS general substrate transporter like domains"/>
    <property type="match status" value="1"/>
</dbReference>
<dbReference type="InterPro" id="IPR050360">
    <property type="entry name" value="MFS_Sugar_Transporters"/>
</dbReference>
<comment type="caution">
    <text evidence="8">The sequence shown here is derived from an EMBL/GenBank/DDBJ whole genome shotgun (WGS) entry which is preliminary data.</text>
</comment>
<name>A0AAN7T5J7_9EURO</name>
<sequence>MTGVKDTPEEEYVQLEELDSRSSIKVAALPLAEDEQPSVKESLRRWPRLTLYALSLTSGIMLWGFDMSLVGNLASMPEFQKVFGLQVDDGWIIASNWLSIWNIASNLGMMLGSVIAGWLGDKFGRRKMVAIGTTISAVAAALLFVCDTMPTRDARCGFFFFAKTIQGLSNGVLTTSIQTWMSETVPASLRGPVLALFPIFQLVGQIIGAVVIQVLMDVPGRRGYRTGIATMWPVGAVPFVAAFFMPESPAWLLRRRLTDQAFRAHQRLEKSKRNPNTEHSFEKLQATIRHEEQVAAETRVSYKQCFTGTDRRRTLLVIGVMMLPELFGQHLVGSASYFLQQVGLNASTANLFFIVGIALSMVSLVVSWWTLTRFGRRVLTLSTLSAVTILWLAVGIVGCLREGMFTRWFVPVSFMVIVIVAGVGVWPASYVIASETSSLRLRARTQGIGWLVNGLTSGIIGATGPYLYNADAADAGAKTGFLFVGLAGISVVVAYFHVPEMKARSPAEIDQMFEAGLKAPEFRAWKAL</sequence>
<feature type="transmembrane region" description="Helical" evidence="6">
    <location>
        <begin position="448"/>
        <end position="468"/>
    </location>
</feature>
<gene>
    <name evidence="8" type="ORF">LTR05_002769</name>
</gene>
<dbReference type="Pfam" id="PF00083">
    <property type="entry name" value="Sugar_tr"/>
    <property type="match status" value="1"/>
</dbReference>
<evidence type="ECO:0000256" key="5">
    <source>
        <dbReference type="ARBA" id="ARBA00023136"/>
    </source>
</evidence>
<organism evidence="8 9">
    <name type="scientific">Lithohypha guttulata</name>
    <dbReference type="NCBI Taxonomy" id="1690604"/>
    <lineage>
        <taxon>Eukaryota</taxon>
        <taxon>Fungi</taxon>
        <taxon>Dikarya</taxon>
        <taxon>Ascomycota</taxon>
        <taxon>Pezizomycotina</taxon>
        <taxon>Eurotiomycetes</taxon>
        <taxon>Chaetothyriomycetidae</taxon>
        <taxon>Chaetothyriales</taxon>
        <taxon>Trichomeriaceae</taxon>
        <taxon>Lithohypha</taxon>
    </lineage>
</organism>
<comment type="subcellular location">
    <subcellularLocation>
        <location evidence="1">Membrane</location>
        <topology evidence="1">Multi-pass membrane protein</topology>
    </subcellularLocation>
</comment>
<dbReference type="SUPFAM" id="SSF103473">
    <property type="entry name" value="MFS general substrate transporter"/>
    <property type="match status" value="1"/>
</dbReference>
<dbReference type="InterPro" id="IPR005828">
    <property type="entry name" value="MFS_sugar_transport-like"/>
</dbReference>
<feature type="domain" description="Major facilitator superfamily (MFS) profile" evidence="7">
    <location>
        <begin position="52"/>
        <end position="502"/>
    </location>
</feature>
<dbReference type="InterPro" id="IPR036259">
    <property type="entry name" value="MFS_trans_sf"/>
</dbReference>
<feature type="transmembrane region" description="Helical" evidence="6">
    <location>
        <begin position="378"/>
        <end position="396"/>
    </location>
</feature>
<evidence type="ECO:0000259" key="7">
    <source>
        <dbReference type="PROSITE" id="PS50850"/>
    </source>
</evidence>
<evidence type="ECO:0000313" key="9">
    <source>
        <dbReference type="Proteomes" id="UP001309876"/>
    </source>
</evidence>
<keyword evidence="4 6" id="KW-1133">Transmembrane helix</keyword>
<reference evidence="8 9" key="1">
    <citation type="submission" date="2023-08" db="EMBL/GenBank/DDBJ databases">
        <title>Black Yeasts Isolated from many extreme environments.</title>
        <authorList>
            <person name="Coleine C."/>
            <person name="Stajich J.E."/>
            <person name="Selbmann L."/>
        </authorList>
    </citation>
    <scope>NUCLEOTIDE SEQUENCE [LARGE SCALE GENOMIC DNA]</scope>
    <source>
        <strain evidence="8 9">CCFEE 5910</strain>
    </source>
</reference>
<comment type="similarity">
    <text evidence="2">Belongs to the major facilitator superfamily. Sugar transporter (TC 2.A.1.1) family.</text>
</comment>
<evidence type="ECO:0000256" key="1">
    <source>
        <dbReference type="ARBA" id="ARBA00004141"/>
    </source>
</evidence>
<dbReference type="PANTHER" id="PTHR48022">
    <property type="entry name" value="PLASTIDIC GLUCOSE TRANSPORTER 4"/>
    <property type="match status" value="1"/>
</dbReference>
<dbReference type="GO" id="GO:0005351">
    <property type="term" value="F:carbohydrate:proton symporter activity"/>
    <property type="evidence" value="ECO:0007669"/>
    <property type="project" value="TreeGrafter"/>
</dbReference>
<dbReference type="InterPro" id="IPR020846">
    <property type="entry name" value="MFS_dom"/>
</dbReference>
<evidence type="ECO:0000256" key="2">
    <source>
        <dbReference type="ARBA" id="ARBA00010992"/>
    </source>
</evidence>
<proteinExistence type="inferred from homology"/>
<protein>
    <recommendedName>
        <fullName evidence="7">Major facilitator superfamily (MFS) profile domain-containing protein</fullName>
    </recommendedName>
</protein>
<feature type="transmembrane region" description="Helical" evidence="6">
    <location>
        <begin position="351"/>
        <end position="371"/>
    </location>
</feature>
<evidence type="ECO:0000256" key="6">
    <source>
        <dbReference type="SAM" id="Phobius"/>
    </source>
</evidence>
<dbReference type="FunFam" id="1.20.1250.20:FF:000078">
    <property type="entry name" value="MFS maltose transporter, putative"/>
    <property type="match status" value="1"/>
</dbReference>
<dbReference type="PANTHER" id="PTHR48022:SF41">
    <property type="entry name" value="MAJOR FACILITATOR SUPERFAMILY (MFS) PROFILE DOMAIN-CONTAINING PROTEIN"/>
    <property type="match status" value="1"/>
</dbReference>
<dbReference type="EMBL" id="JAVRRJ010000002">
    <property type="protein sequence ID" value="KAK5088549.1"/>
    <property type="molecule type" value="Genomic_DNA"/>
</dbReference>
<feature type="transmembrane region" description="Helical" evidence="6">
    <location>
        <begin position="315"/>
        <end position="339"/>
    </location>
</feature>
<evidence type="ECO:0000313" key="8">
    <source>
        <dbReference type="EMBL" id="KAK5088549.1"/>
    </source>
</evidence>
<keyword evidence="3 6" id="KW-0812">Transmembrane</keyword>
<keyword evidence="9" id="KW-1185">Reference proteome</keyword>
<feature type="transmembrane region" description="Helical" evidence="6">
    <location>
        <begin position="91"/>
        <end position="116"/>
    </location>
</feature>
<feature type="transmembrane region" description="Helical" evidence="6">
    <location>
        <begin position="128"/>
        <end position="145"/>
    </location>
</feature>
<feature type="transmembrane region" description="Helical" evidence="6">
    <location>
        <begin position="408"/>
        <end position="428"/>
    </location>
</feature>
<evidence type="ECO:0000256" key="4">
    <source>
        <dbReference type="ARBA" id="ARBA00022989"/>
    </source>
</evidence>
<feature type="transmembrane region" description="Helical" evidence="6">
    <location>
        <begin position="228"/>
        <end position="246"/>
    </location>
</feature>
<dbReference type="PROSITE" id="PS50850">
    <property type="entry name" value="MFS"/>
    <property type="match status" value="1"/>
</dbReference>
<keyword evidence="5 6" id="KW-0472">Membrane</keyword>
<dbReference type="GO" id="GO:0016020">
    <property type="term" value="C:membrane"/>
    <property type="evidence" value="ECO:0007669"/>
    <property type="project" value="UniProtKB-SubCell"/>
</dbReference>
<feature type="transmembrane region" description="Helical" evidence="6">
    <location>
        <begin position="480"/>
        <end position="498"/>
    </location>
</feature>
<dbReference type="AlphaFoldDB" id="A0AAN7T5J7"/>
<accession>A0AAN7T5J7</accession>